<dbReference type="STRING" id="39029.BSR42_09995"/>
<organism evidence="4 5">
    <name type="scientific">Megasphaera cerevisiae DSM 20462</name>
    <dbReference type="NCBI Taxonomy" id="1122219"/>
    <lineage>
        <taxon>Bacteria</taxon>
        <taxon>Bacillati</taxon>
        <taxon>Bacillota</taxon>
        <taxon>Negativicutes</taxon>
        <taxon>Veillonellales</taxon>
        <taxon>Veillonellaceae</taxon>
        <taxon>Megasphaera</taxon>
    </lineage>
</organism>
<dbReference type="PIRSF" id="PIRSF016661">
    <property type="entry name" value="BioY"/>
    <property type="match status" value="1"/>
</dbReference>
<proteinExistence type="inferred from homology"/>
<feature type="transmembrane region" description="Helical" evidence="3">
    <location>
        <begin position="36"/>
        <end position="63"/>
    </location>
</feature>
<keyword evidence="3" id="KW-0812">Transmembrane</keyword>
<comment type="similarity">
    <text evidence="1 2">Belongs to the BioY family.</text>
</comment>
<sequence>MPLQKMIGAAFFAAIISVLSQFFIPIGTVPHTLQVFAVTLAGVVLGPVYGAVSVIVWILLGIFGVPVFTMGQAGVGVLFTPLGGFIVGFIFQGWICGYCSLRQQSWLKAASIGVFSVLVVYSIGMLGFMAACQWILQKPVTLWQAVLVCVIPFIPFDLIKMGLGIAAGRRISAALQKAGIDLR</sequence>
<reference evidence="4 5" key="1">
    <citation type="submission" date="2015-06" db="EMBL/GenBank/DDBJ databases">
        <title>Draft genome sequence of beer spoilage bacterium Megasphaera cerevisiae type strain 20462.</title>
        <authorList>
            <person name="Kutumbaka K."/>
            <person name="Pasmowitz J."/>
            <person name="Mategko J."/>
            <person name="Reyes D."/>
            <person name="Friedrich A."/>
            <person name="Han S."/>
            <person name="Martens-Habbena W."/>
            <person name="Neal-McKinney J."/>
            <person name="Janagama H.K."/>
            <person name="Nadala C."/>
            <person name="Samadpour M."/>
        </authorList>
    </citation>
    <scope>NUCLEOTIDE SEQUENCE [LARGE SCALE GENOMIC DNA]</scope>
    <source>
        <strain evidence="4 5">DSM 20462</strain>
    </source>
</reference>
<dbReference type="EMBL" id="LEKT01000042">
    <property type="protein sequence ID" value="KMO85874.1"/>
    <property type="molecule type" value="Genomic_DNA"/>
</dbReference>
<dbReference type="Proteomes" id="UP000036503">
    <property type="component" value="Unassembled WGS sequence"/>
</dbReference>
<accession>A0A0J6WTL0</accession>
<name>A0A0J6WTL0_9FIRM</name>
<dbReference type="AlphaFoldDB" id="A0A0J6WTL0"/>
<keyword evidence="2" id="KW-1003">Cell membrane</keyword>
<keyword evidence="3" id="KW-1133">Transmembrane helix</keyword>
<comment type="caution">
    <text evidence="4">The sequence shown here is derived from an EMBL/GenBank/DDBJ whole genome shotgun (WGS) entry which is preliminary data.</text>
</comment>
<feature type="transmembrane region" description="Helical" evidence="3">
    <location>
        <begin position="142"/>
        <end position="159"/>
    </location>
</feature>
<evidence type="ECO:0000313" key="5">
    <source>
        <dbReference type="Proteomes" id="UP000036503"/>
    </source>
</evidence>
<dbReference type="PANTHER" id="PTHR34295:SF1">
    <property type="entry name" value="BIOTIN TRANSPORTER BIOY"/>
    <property type="match status" value="1"/>
</dbReference>
<evidence type="ECO:0000313" key="4">
    <source>
        <dbReference type="EMBL" id="KMO85874.1"/>
    </source>
</evidence>
<dbReference type="InParanoid" id="A0A0J6WTL0"/>
<dbReference type="RefSeq" id="WP_072061832.1">
    <property type="nucleotide sequence ID" value="NZ_FUXD01000007.1"/>
</dbReference>
<evidence type="ECO:0000256" key="2">
    <source>
        <dbReference type="PIRNR" id="PIRNR016661"/>
    </source>
</evidence>
<dbReference type="FunCoup" id="A0A0J6WTL0">
    <property type="interactions" value="122"/>
</dbReference>
<dbReference type="InterPro" id="IPR003784">
    <property type="entry name" value="BioY"/>
</dbReference>
<protein>
    <recommendedName>
        <fullName evidence="2">Biotin transporter</fullName>
    </recommendedName>
</protein>
<feature type="transmembrane region" description="Helical" evidence="3">
    <location>
        <begin position="6"/>
        <end position="24"/>
    </location>
</feature>
<comment type="subcellular location">
    <subcellularLocation>
        <location evidence="2">Cell membrane</location>
        <topology evidence="2">Multi-pass membrane protein</topology>
    </subcellularLocation>
</comment>
<dbReference type="PANTHER" id="PTHR34295">
    <property type="entry name" value="BIOTIN TRANSPORTER BIOY"/>
    <property type="match status" value="1"/>
</dbReference>
<keyword evidence="2 3" id="KW-0472">Membrane</keyword>
<dbReference type="Pfam" id="PF02632">
    <property type="entry name" value="BioY"/>
    <property type="match status" value="1"/>
</dbReference>
<keyword evidence="5" id="KW-1185">Reference proteome</keyword>
<dbReference type="PATRIC" id="fig|1122219.3.peg.2174"/>
<dbReference type="GO" id="GO:0005886">
    <property type="term" value="C:plasma membrane"/>
    <property type="evidence" value="ECO:0007669"/>
    <property type="project" value="UniProtKB-SubCell"/>
</dbReference>
<evidence type="ECO:0000256" key="1">
    <source>
        <dbReference type="ARBA" id="ARBA00010692"/>
    </source>
</evidence>
<gene>
    <name evidence="4" type="ORF">AB840_11110</name>
</gene>
<keyword evidence="2" id="KW-0813">Transport</keyword>
<feature type="transmembrane region" description="Helical" evidence="3">
    <location>
        <begin position="75"/>
        <end position="101"/>
    </location>
</feature>
<feature type="transmembrane region" description="Helical" evidence="3">
    <location>
        <begin position="113"/>
        <end position="136"/>
    </location>
</feature>
<evidence type="ECO:0000256" key="3">
    <source>
        <dbReference type="SAM" id="Phobius"/>
    </source>
</evidence>
<dbReference type="Gene3D" id="1.10.1760.20">
    <property type="match status" value="1"/>
</dbReference>
<dbReference type="GO" id="GO:0015225">
    <property type="term" value="F:biotin transmembrane transporter activity"/>
    <property type="evidence" value="ECO:0007669"/>
    <property type="project" value="UniProtKB-UniRule"/>
</dbReference>